<evidence type="ECO:0000313" key="2">
    <source>
        <dbReference type="EMBL" id="SQI59511.1"/>
    </source>
</evidence>
<proteinExistence type="predicted"/>
<accession>A0A2X4W8L8</accession>
<keyword evidence="1" id="KW-0812">Transmembrane</keyword>
<dbReference type="NCBIfam" id="NF042414">
    <property type="entry name" value="CLC_0170_fam"/>
    <property type="match status" value="1"/>
</dbReference>
<evidence type="ECO:0000313" key="3">
    <source>
        <dbReference type="Proteomes" id="UP000249134"/>
    </source>
</evidence>
<keyword evidence="1" id="KW-1133">Transmembrane helix</keyword>
<organism evidence="2 3">
    <name type="scientific">Lederbergia lenta</name>
    <name type="common">Bacillus lentus</name>
    <dbReference type="NCBI Taxonomy" id="1467"/>
    <lineage>
        <taxon>Bacteria</taxon>
        <taxon>Bacillati</taxon>
        <taxon>Bacillota</taxon>
        <taxon>Bacilli</taxon>
        <taxon>Bacillales</taxon>
        <taxon>Bacillaceae</taxon>
        <taxon>Lederbergia</taxon>
    </lineage>
</organism>
<evidence type="ECO:0000256" key="1">
    <source>
        <dbReference type="SAM" id="Phobius"/>
    </source>
</evidence>
<feature type="transmembrane region" description="Helical" evidence="1">
    <location>
        <begin position="6"/>
        <end position="24"/>
    </location>
</feature>
<protein>
    <submittedName>
        <fullName evidence="2">Uncharacterized protein</fullName>
    </submittedName>
</protein>
<sequence>MLDIGYLYYIIGLMIVTGMFMLILDVKRYKKDKMNKEHKFAKFLGWMYVVLASTLFLGNWVYQKWLW</sequence>
<dbReference type="RefSeq" id="WP_066138991.1">
    <property type="nucleotide sequence ID" value="NZ_CBCSGM010000001.1"/>
</dbReference>
<dbReference type="STRING" id="1348624.GCA_001591545_01458"/>
<keyword evidence="1" id="KW-0472">Membrane</keyword>
<reference evidence="2 3" key="1">
    <citation type="submission" date="2018-06" db="EMBL/GenBank/DDBJ databases">
        <authorList>
            <consortium name="Pathogen Informatics"/>
            <person name="Doyle S."/>
        </authorList>
    </citation>
    <scope>NUCLEOTIDE SEQUENCE [LARGE SCALE GENOMIC DNA]</scope>
    <source>
        <strain evidence="2 3">NCTC4824</strain>
    </source>
</reference>
<dbReference type="KEGG" id="blen:NCTC4824_02408"/>
<name>A0A2X4W8L8_LEDLE</name>
<dbReference type="AlphaFoldDB" id="A0A2X4W8L8"/>
<gene>
    <name evidence="2" type="ORF">NCTC4824_02408</name>
</gene>
<dbReference type="InterPro" id="IPR049971">
    <property type="entry name" value="CLC_0170-like"/>
</dbReference>
<dbReference type="EMBL" id="LS483476">
    <property type="protein sequence ID" value="SQI59511.1"/>
    <property type="molecule type" value="Genomic_DNA"/>
</dbReference>
<keyword evidence="3" id="KW-1185">Reference proteome</keyword>
<dbReference type="Proteomes" id="UP000249134">
    <property type="component" value="Chromosome 1"/>
</dbReference>
<feature type="transmembrane region" description="Helical" evidence="1">
    <location>
        <begin position="45"/>
        <end position="62"/>
    </location>
</feature>